<dbReference type="Gene3D" id="3.40.190.10">
    <property type="entry name" value="Periplasmic binding protein-like II"/>
    <property type="match status" value="1"/>
</dbReference>
<evidence type="ECO:0000313" key="4">
    <source>
        <dbReference type="Proteomes" id="UP000007938"/>
    </source>
</evidence>
<dbReference type="STRING" id="596154.Alide2_1867"/>
<dbReference type="PIRSF" id="PIRSF017082">
    <property type="entry name" value="YflP"/>
    <property type="match status" value="1"/>
</dbReference>
<reference evidence="3 4" key="1">
    <citation type="journal article" date="2011" name="J. Bacteriol.">
        <title>Genome Sequences of Alicycliphilus denitrificans Strains BC and K601T.</title>
        <authorList>
            <person name="Oosterkamp M.J."/>
            <person name="Veuskens T."/>
            <person name="Plugge C.M."/>
            <person name="Langenhoff A.A."/>
            <person name="Gerritse J."/>
            <person name="van Berkel W.J."/>
            <person name="Pieper D.H."/>
            <person name="Junca H."/>
            <person name="Goodwin L.A."/>
            <person name="Daligault H.E."/>
            <person name="Bruce D.C."/>
            <person name="Detter J.C."/>
            <person name="Tapia R."/>
            <person name="Han C.S."/>
            <person name="Land M.L."/>
            <person name="Hauser L.J."/>
            <person name="Smidt H."/>
            <person name="Stams A.J."/>
        </authorList>
    </citation>
    <scope>NUCLEOTIDE SEQUENCE [LARGE SCALE GENOMIC DNA]</scope>
    <source>
        <strain evidence="4">DSM 14773 / CIP 107495 / K601</strain>
    </source>
</reference>
<name>F4G6D9_ALIDK</name>
<dbReference type="InterPro" id="IPR042100">
    <property type="entry name" value="Bug_dom1"/>
</dbReference>
<dbReference type="Proteomes" id="UP000007938">
    <property type="component" value="Chromosome"/>
</dbReference>
<dbReference type="PANTHER" id="PTHR42928">
    <property type="entry name" value="TRICARBOXYLATE-BINDING PROTEIN"/>
    <property type="match status" value="1"/>
</dbReference>
<evidence type="ECO:0000313" key="3">
    <source>
        <dbReference type="EMBL" id="AEB84248.1"/>
    </source>
</evidence>
<dbReference type="Gene3D" id="3.40.190.150">
    <property type="entry name" value="Bordetella uptake gene, domain 1"/>
    <property type="match status" value="1"/>
</dbReference>
<dbReference type="EMBL" id="CP002657">
    <property type="protein sequence ID" value="AEB84248.1"/>
    <property type="molecule type" value="Genomic_DNA"/>
</dbReference>
<dbReference type="PANTHER" id="PTHR42928:SF5">
    <property type="entry name" value="BLR1237 PROTEIN"/>
    <property type="match status" value="1"/>
</dbReference>
<organism evidence="3 4">
    <name type="scientific">Alicycliphilus denitrificans (strain DSM 14773 / CIP 107495 / K601)</name>
    <dbReference type="NCBI Taxonomy" id="596154"/>
    <lineage>
        <taxon>Bacteria</taxon>
        <taxon>Pseudomonadati</taxon>
        <taxon>Pseudomonadota</taxon>
        <taxon>Betaproteobacteria</taxon>
        <taxon>Burkholderiales</taxon>
        <taxon>Comamonadaceae</taxon>
        <taxon>Alicycliphilus</taxon>
    </lineage>
</organism>
<dbReference type="InterPro" id="IPR005064">
    <property type="entry name" value="BUG"/>
</dbReference>
<gene>
    <name evidence="3" type="ordered locus">Alide2_1867</name>
</gene>
<dbReference type="KEGG" id="adk:Alide2_1867"/>
<sequence length="323" mass="34180">MQSRTLAALALSFAAMLGIGGNASAQAAYPTQPIKIVLPFAAGSPTDAILRVIAGPLGKRLGQSVVVDNKPGATGLIGTEFAARAAPDGYTLLFGTNTTQVANQYFFKKLPYDGEKDFTPVAIVGGVPHVLVVNPSLPVNSVPELIAYARSHPGKISFPYANSTTRITGSTFRVMTKTNLVEIPYKAYGQAVTDLLGGQTQMMFIDFTTGLEHIRAGKLKALGVTPERSAKLPGVPAMKEVLPGFEIGNWNGLFAPAGTPKAVVDRLNREMAAVLAIPEVQKQIDATGYELLRQMSPAEFGKFIAAESVHWGKLVKAAGVEAE</sequence>
<reference evidence="3 4" key="2">
    <citation type="submission" date="2011-04" db="EMBL/GenBank/DDBJ databases">
        <title>Complete sequence of chromosome of Alicycliphilus denitrificans K601.</title>
        <authorList>
            <consortium name="US DOE Joint Genome Institute"/>
            <person name="Lucas S."/>
            <person name="Han J."/>
            <person name="Lapidus A."/>
            <person name="Cheng J.-F."/>
            <person name="Goodwin L."/>
            <person name="Pitluck S."/>
            <person name="Peters L."/>
            <person name="Zeytun A."/>
            <person name="Detter J.C."/>
            <person name="Han C."/>
            <person name="Tapia R."/>
            <person name="Land M."/>
            <person name="Hauser L."/>
            <person name="Kyrpides N."/>
            <person name="Ivanova N."/>
            <person name="Mikhailova N."/>
            <person name="Pagani I."/>
            <person name="Oosterkamp M."/>
            <person name="Pieper D."/>
            <person name="van Berkel W."/>
            <person name="Langenhoff A."/>
            <person name="Smidt H."/>
            <person name="Stams A."/>
            <person name="Woyke T."/>
        </authorList>
    </citation>
    <scope>NUCLEOTIDE SEQUENCE [LARGE SCALE GENOMIC DNA]</scope>
    <source>
        <strain evidence="4">DSM 14773 / CIP 107495 / K601</strain>
    </source>
</reference>
<dbReference type="Pfam" id="PF03401">
    <property type="entry name" value="TctC"/>
    <property type="match status" value="1"/>
</dbReference>
<keyword evidence="2" id="KW-0732">Signal</keyword>
<protein>
    <submittedName>
        <fullName evidence="3">Putative secreted protein</fullName>
    </submittedName>
</protein>
<evidence type="ECO:0000256" key="2">
    <source>
        <dbReference type="SAM" id="SignalP"/>
    </source>
</evidence>
<feature type="signal peptide" evidence="2">
    <location>
        <begin position="1"/>
        <end position="27"/>
    </location>
</feature>
<dbReference type="AlphaFoldDB" id="F4G6D9"/>
<evidence type="ECO:0000256" key="1">
    <source>
        <dbReference type="ARBA" id="ARBA00006987"/>
    </source>
</evidence>
<proteinExistence type="inferred from homology"/>
<dbReference type="HOGENOM" id="CLU_045683_0_0_4"/>
<dbReference type="eggNOG" id="COG3181">
    <property type="taxonomic scope" value="Bacteria"/>
</dbReference>
<dbReference type="CDD" id="cd13578">
    <property type="entry name" value="PBP2_Bug27"/>
    <property type="match status" value="1"/>
</dbReference>
<comment type="similarity">
    <text evidence="1">Belongs to the UPF0065 (bug) family.</text>
</comment>
<keyword evidence="4" id="KW-1185">Reference proteome</keyword>
<feature type="chain" id="PRO_5003309798" evidence="2">
    <location>
        <begin position="28"/>
        <end position="323"/>
    </location>
</feature>
<dbReference type="SUPFAM" id="SSF53850">
    <property type="entry name" value="Periplasmic binding protein-like II"/>
    <property type="match status" value="1"/>
</dbReference>
<accession>F4G6D9</accession>
<dbReference type="RefSeq" id="WP_013721951.1">
    <property type="nucleotide sequence ID" value="NC_015422.1"/>
</dbReference>